<evidence type="ECO:0000259" key="9">
    <source>
        <dbReference type="Pfam" id="PF09976"/>
    </source>
</evidence>
<organism evidence="10">
    <name type="scientific">mine drainage metagenome</name>
    <dbReference type="NCBI Taxonomy" id="410659"/>
    <lineage>
        <taxon>unclassified sequences</taxon>
        <taxon>metagenomes</taxon>
        <taxon>ecological metagenomes</taxon>
    </lineage>
</organism>
<evidence type="ECO:0000256" key="1">
    <source>
        <dbReference type="ARBA" id="ARBA00004167"/>
    </source>
</evidence>
<keyword evidence="3" id="KW-1003">Cell membrane</keyword>
<dbReference type="PIRSF" id="PIRSF006170">
    <property type="entry name" value="YfgM"/>
    <property type="match status" value="1"/>
</dbReference>
<evidence type="ECO:0000313" key="10">
    <source>
        <dbReference type="EMBL" id="OIQ75976.1"/>
    </source>
</evidence>
<protein>
    <recommendedName>
        <fullName evidence="9">Ancillary SecYEG translocon subunit/Cell division coordinator CpoB TPR domain-containing protein</fullName>
    </recommendedName>
</protein>
<comment type="caution">
    <text evidence="10">The sequence shown here is derived from an EMBL/GenBank/DDBJ whole genome shotgun (WGS) entry which is preliminary data.</text>
</comment>
<evidence type="ECO:0000256" key="8">
    <source>
        <dbReference type="SAM" id="Phobius"/>
    </source>
</evidence>
<keyword evidence="5 8" id="KW-1133">Transmembrane helix</keyword>
<feature type="domain" description="Ancillary SecYEG translocon subunit/Cell division coordinator CpoB TPR" evidence="9">
    <location>
        <begin position="15"/>
        <end position="207"/>
    </location>
</feature>
<dbReference type="InterPro" id="IPR026039">
    <property type="entry name" value="YfgM"/>
</dbReference>
<proteinExistence type="predicted"/>
<gene>
    <name evidence="10" type="ORF">GALL_423470</name>
</gene>
<dbReference type="GO" id="GO:0044877">
    <property type="term" value="F:protein-containing complex binding"/>
    <property type="evidence" value="ECO:0007669"/>
    <property type="project" value="InterPro"/>
</dbReference>
<dbReference type="InterPro" id="IPR018704">
    <property type="entry name" value="SecYEG/CpoB_TPR"/>
</dbReference>
<evidence type="ECO:0000256" key="4">
    <source>
        <dbReference type="ARBA" id="ARBA00022692"/>
    </source>
</evidence>
<evidence type="ECO:0000256" key="2">
    <source>
        <dbReference type="ARBA" id="ARBA00004236"/>
    </source>
</evidence>
<dbReference type="Pfam" id="PF09976">
    <property type="entry name" value="TPR_21"/>
    <property type="match status" value="1"/>
</dbReference>
<dbReference type="PANTHER" id="PTHR38035:SF1">
    <property type="entry name" value="ANCILLARY SECYEG TRANSLOCON SUBUNIT"/>
    <property type="match status" value="1"/>
</dbReference>
<keyword evidence="7" id="KW-0143">Chaperone</keyword>
<keyword evidence="4 8" id="KW-0812">Transmembrane</keyword>
<dbReference type="AlphaFoldDB" id="A0A1J5PYH0"/>
<sequence length="208" mass="23092">MAYDLEEQEQLDELKAWWKRYGNLVMGVASAALLTFAAVQGWKIYQHQQSLKASTQYEALTELDSRDLKGIRSISAQLMDEYAGTPYAARAALLAAKANYAANDSKSAKAQIEWVMSHASEDSLRAIAQLQLAAWQYDDKEYDAALKTLNDKHDVGFDGLFADLRGDVLAALGRKTEARAAYAEALAHLDGEGRYRHYTEHKLDALGS</sequence>
<evidence type="ECO:0000256" key="3">
    <source>
        <dbReference type="ARBA" id="ARBA00022475"/>
    </source>
</evidence>
<dbReference type="PANTHER" id="PTHR38035">
    <property type="entry name" value="UPF0070 PROTEIN YFGM"/>
    <property type="match status" value="1"/>
</dbReference>
<dbReference type="GO" id="GO:0005886">
    <property type="term" value="C:plasma membrane"/>
    <property type="evidence" value="ECO:0007669"/>
    <property type="project" value="UniProtKB-SubCell"/>
</dbReference>
<reference evidence="10" key="1">
    <citation type="submission" date="2016-10" db="EMBL/GenBank/DDBJ databases">
        <title>Sequence of Gallionella enrichment culture.</title>
        <authorList>
            <person name="Poehlein A."/>
            <person name="Muehling M."/>
            <person name="Daniel R."/>
        </authorList>
    </citation>
    <scope>NUCLEOTIDE SEQUENCE</scope>
</reference>
<name>A0A1J5PYH0_9ZZZZ</name>
<feature type="transmembrane region" description="Helical" evidence="8">
    <location>
        <begin position="21"/>
        <end position="42"/>
    </location>
</feature>
<evidence type="ECO:0000256" key="5">
    <source>
        <dbReference type="ARBA" id="ARBA00022989"/>
    </source>
</evidence>
<comment type="subcellular location">
    <subcellularLocation>
        <location evidence="2">Cell membrane</location>
    </subcellularLocation>
    <subcellularLocation>
        <location evidence="1">Membrane</location>
        <topology evidence="1">Single-pass membrane protein</topology>
    </subcellularLocation>
</comment>
<evidence type="ECO:0000256" key="6">
    <source>
        <dbReference type="ARBA" id="ARBA00023136"/>
    </source>
</evidence>
<evidence type="ECO:0000256" key="7">
    <source>
        <dbReference type="ARBA" id="ARBA00023186"/>
    </source>
</evidence>
<accession>A0A1J5PYH0</accession>
<dbReference type="EMBL" id="MLJW01001999">
    <property type="protein sequence ID" value="OIQ75976.1"/>
    <property type="molecule type" value="Genomic_DNA"/>
</dbReference>
<keyword evidence="6 8" id="KW-0472">Membrane</keyword>